<feature type="compositionally biased region" description="Basic and acidic residues" evidence="1">
    <location>
        <begin position="7"/>
        <end position="20"/>
    </location>
</feature>
<dbReference type="Gene3D" id="3.30.2020.40">
    <property type="entry name" value="Uncharacterised protein PF10387, DUF2442"/>
    <property type="match status" value="1"/>
</dbReference>
<feature type="region of interest" description="Disordered" evidence="1">
    <location>
        <begin position="105"/>
        <end position="138"/>
    </location>
</feature>
<name>A0A2R4BIL7_THAAR</name>
<organism evidence="2 3">
    <name type="scientific">Thauera aromatica K172</name>
    <dbReference type="NCBI Taxonomy" id="44139"/>
    <lineage>
        <taxon>Bacteria</taxon>
        <taxon>Pseudomonadati</taxon>
        <taxon>Pseudomonadota</taxon>
        <taxon>Betaproteobacteria</taxon>
        <taxon>Rhodocyclales</taxon>
        <taxon>Zoogloeaceae</taxon>
        <taxon>Thauera</taxon>
    </lineage>
</organism>
<reference evidence="2 3" key="1">
    <citation type="submission" date="2018-03" db="EMBL/GenBank/DDBJ databases">
        <title>Complete genome sequence of Thauera aromatica, a model organism for studying aromatic compound degradation under denitrifying conditions.</title>
        <authorList>
            <person name="Lo H.-Y."/>
            <person name="Goris T."/>
            <person name="Boll M."/>
            <person name="Mueller J.A."/>
        </authorList>
    </citation>
    <scope>NUCLEOTIDE SEQUENCE [LARGE SCALE GENOMIC DNA]</scope>
    <source>
        <strain evidence="2 3">K172</strain>
    </source>
</reference>
<dbReference type="AlphaFoldDB" id="A0A2R4BIL7"/>
<protein>
    <submittedName>
        <fullName evidence="2">DUF2442 family protein</fullName>
    </submittedName>
</protein>
<feature type="region of interest" description="Disordered" evidence="1">
    <location>
        <begin position="1"/>
        <end position="26"/>
    </location>
</feature>
<dbReference type="InterPro" id="IPR018841">
    <property type="entry name" value="DUF2442"/>
</dbReference>
<dbReference type="Pfam" id="PF10387">
    <property type="entry name" value="DUF2442"/>
    <property type="match status" value="1"/>
</dbReference>
<dbReference type="Proteomes" id="UP000241885">
    <property type="component" value="Chromosome"/>
</dbReference>
<proteinExistence type="predicted"/>
<dbReference type="EMBL" id="CP028339">
    <property type="protein sequence ID" value="AVR87160.1"/>
    <property type="molecule type" value="Genomic_DNA"/>
</dbReference>
<dbReference type="RefSeq" id="WP_107219615.1">
    <property type="nucleotide sequence ID" value="NZ_CP028339.1"/>
</dbReference>
<evidence type="ECO:0000313" key="3">
    <source>
        <dbReference type="Proteomes" id="UP000241885"/>
    </source>
</evidence>
<sequence>MTISDTEFERANRRGQDKRARGPVATEAHFDAQRGRVVIVLSSGLEVSFEPHLAQGLGQAAPQALSEIEISPSGLGLHFPQLDADLYLPALLEGMLGSRRWMSAEAGRAGGRQTSEAKAAAARTNGRLGGRPRKTPTA</sequence>
<keyword evidence="3" id="KW-1185">Reference proteome</keyword>
<gene>
    <name evidence="2" type="ORF">Tharo_0209</name>
</gene>
<dbReference type="KEGG" id="tak:Tharo_0209"/>
<evidence type="ECO:0000313" key="2">
    <source>
        <dbReference type="EMBL" id="AVR87160.1"/>
    </source>
</evidence>
<dbReference type="OrthoDB" id="8563470at2"/>
<evidence type="ECO:0000256" key="1">
    <source>
        <dbReference type="SAM" id="MobiDB-lite"/>
    </source>
</evidence>
<accession>A0A2R4BIL7</accession>